<feature type="chain" id="PRO_5043967659" description="DUF7580 domain-containing protein" evidence="1">
    <location>
        <begin position="21"/>
        <end position="596"/>
    </location>
</feature>
<keyword evidence="1" id="KW-0732">Signal</keyword>
<evidence type="ECO:0000256" key="1">
    <source>
        <dbReference type="SAM" id="SignalP"/>
    </source>
</evidence>
<protein>
    <recommendedName>
        <fullName evidence="2">DUF7580 domain-containing protein</fullName>
    </recommendedName>
</protein>
<dbReference type="PANTHER" id="PTHR35186">
    <property type="entry name" value="ANK_REP_REGION DOMAIN-CONTAINING PROTEIN"/>
    <property type="match status" value="1"/>
</dbReference>
<proteinExistence type="predicted"/>
<dbReference type="GeneID" id="89931156"/>
<keyword evidence="4" id="KW-1185">Reference proteome</keyword>
<organism evidence="3 4">
    <name type="scientific">Saxophila tyrrhenica</name>
    <dbReference type="NCBI Taxonomy" id="1690608"/>
    <lineage>
        <taxon>Eukaryota</taxon>
        <taxon>Fungi</taxon>
        <taxon>Dikarya</taxon>
        <taxon>Ascomycota</taxon>
        <taxon>Pezizomycotina</taxon>
        <taxon>Dothideomycetes</taxon>
        <taxon>Dothideomycetidae</taxon>
        <taxon>Mycosphaerellales</taxon>
        <taxon>Extremaceae</taxon>
        <taxon>Saxophila</taxon>
    </lineage>
</organism>
<feature type="signal peptide" evidence="1">
    <location>
        <begin position="1"/>
        <end position="20"/>
    </location>
</feature>
<feature type="domain" description="DUF7580" evidence="2">
    <location>
        <begin position="366"/>
        <end position="583"/>
    </location>
</feature>
<dbReference type="PANTHER" id="PTHR35186:SF4">
    <property type="entry name" value="PRION-INHIBITION AND PROPAGATION HELO DOMAIN-CONTAINING PROTEIN"/>
    <property type="match status" value="1"/>
</dbReference>
<dbReference type="Proteomes" id="UP001337655">
    <property type="component" value="Unassembled WGS sequence"/>
</dbReference>
<dbReference type="EMBL" id="JAVRRT010000019">
    <property type="protein sequence ID" value="KAK5164620.1"/>
    <property type="molecule type" value="Genomic_DNA"/>
</dbReference>
<reference evidence="3 4" key="1">
    <citation type="submission" date="2023-08" db="EMBL/GenBank/DDBJ databases">
        <title>Black Yeasts Isolated from many extreme environments.</title>
        <authorList>
            <person name="Coleine C."/>
            <person name="Stajich J.E."/>
            <person name="Selbmann L."/>
        </authorList>
    </citation>
    <scope>NUCLEOTIDE SEQUENCE [LARGE SCALE GENOMIC DNA]</scope>
    <source>
        <strain evidence="3 4">CCFEE 5935</strain>
    </source>
</reference>
<sequence>MSGVEIVGVLLGALPLCISALEHHEQTRKVAGTFVKIRRAHKKDLGKVKDCELWFRLNLKELLIPLLRDDVVDRIEYERLLANPGSSDWGVEHVDTALEDRLGDCHQRYIEILQEMQETTAALCEACRVNDDQFQQRLRQQQKSLAASTPTQQAQDQLLLRANDYVCFQAKRAKYAFAPTKREELLEELESQNNKLQNVLAASDRVSALTKQQTRVQKPAINQRMLNFWRHADNIFKLLKNTWHCTCRSCASLWLQQHPKRFVHMSIVLPFCHGRRAVKIELSDIPPVLQLPAPQRHSRPTSSTTTAGQLPTVSILANSSVLAIRSGRGRNTTTITRTAQATSVTVPQAHQTTTPSTAPFLQNHGLCAAFATSTANGQECLGRVTEGDDEYAVYPAVEKVCCSQGTSLADLLSPGAALKLTRVQRYGIALTLASSHLQLHSTPWLKSAWTSEDVLFPTESNGSVLTLHGEPYILANINPSNSNTLTSQKDRSFSTLGIVLLELCFGRRLEEHPMFLNSPYAALKADPIIRQTVACEWIDDATGEAGEEYAKAVKWTLQQSPALLKDDKWREEFAVNVVSPLREYYSYLHPSKDVAT</sequence>
<dbReference type="InterPro" id="IPR056002">
    <property type="entry name" value="DUF7580"/>
</dbReference>
<dbReference type="Pfam" id="PF24476">
    <property type="entry name" value="DUF7580"/>
    <property type="match status" value="1"/>
</dbReference>
<dbReference type="RefSeq" id="XP_064654868.1">
    <property type="nucleotide sequence ID" value="XM_064807052.1"/>
</dbReference>
<comment type="caution">
    <text evidence="3">The sequence shown here is derived from an EMBL/GenBank/DDBJ whole genome shotgun (WGS) entry which is preliminary data.</text>
</comment>
<gene>
    <name evidence="3" type="ORF">LTR77_009826</name>
</gene>
<name>A0AAV9NXX7_9PEZI</name>
<accession>A0AAV9NXX7</accession>
<evidence type="ECO:0000313" key="4">
    <source>
        <dbReference type="Proteomes" id="UP001337655"/>
    </source>
</evidence>
<evidence type="ECO:0000259" key="2">
    <source>
        <dbReference type="Pfam" id="PF24476"/>
    </source>
</evidence>
<evidence type="ECO:0000313" key="3">
    <source>
        <dbReference type="EMBL" id="KAK5164620.1"/>
    </source>
</evidence>
<dbReference type="AlphaFoldDB" id="A0AAV9NXX7"/>